<feature type="transmembrane region" description="Helical" evidence="5">
    <location>
        <begin position="96"/>
        <end position="114"/>
    </location>
</feature>
<evidence type="ECO:0000256" key="4">
    <source>
        <dbReference type="ARBA" id="ARBA00023136"/>
    </source>
</evidence>
<feature type="transmembrane region" description="Helical" evidence="5">
    <location>
        <begin position="331"/>
        <end position="353"/>
    </location>
</feature>
<feature type="transmembrane region" description="Helical" evidence="5">
    <location>
        <begin position="303"/>
        <end position="324"/>
    </location>
</feature>
<evidence type="ECO:0000313" key="8">
    <source>
        <dbReference type="Proteomes" id="UP000259465"/>
    </source>
</evidence>
<evidence type="ECO:0000259" key="6">
    <source>
        <dbReference type="PROSITE" id="PS50850"/>
    </source>
</evidence>
<proteinExistence type="predicted"/>
<protein>
    <submittedName>
        <fullName evidence="7">MFS transporter</fullName>
    </submittedName>
</protein>
<feature type="transmembrane region" description="Helical" evidence="5">
    <location>
        <begin position="154"/>
        <end position="178"/>
    </location>
</feature>
<evidence type="ECO:0000256" key="3">
    <source>
        <dbReference type="ARBA" id="ARBA00022989"/>
    </source>
</evidence>
<feature type="transmembrane region" description="Helical" evidence="5">
    <location>
        <begin position="261"/>
        <end position="283"/>
    </location>
</feature>
<dbReference type="Gene3D" id="1.20.1250.20">
    <property type="entry name" value="MFS general substrate transporter like domains"/>
    <property type="match status" value="1"/>
</dbReference>
<feature type="domain" description="Major facilitator superfamily (MFS) profile" evidence="6">
    <location>
        <begin position="30"/>
        <end position="445"/>
    </location>
</feature>
<evidence type="ECO:0000256" key="5">
    <source>
        <dbReference type="SAM" id="Phobius"/>
    </source>
</evidence>
<evidence type="ECO:0000256" key="2">
    <source>
        <dbReference type="ARBA" id="ARBA00022692"/>
    </source>
</evidence>
<evidence type="ECO:0000313" key="7">
    <source>
        <dbReference type="EMBL" id="AXT46786.1"/>
    </source>
</evidence>
<dbReference type="Proteomes" id="UP000259465">
    <property type="component" value="Chromosome"/>
</dbReference>
<gene>
    <name evidence="7" type="ORF">D1345_11540</name>
</gene>
<dbReference type="PROSITE" id="PS00217">
    <property type="entry name" value="SUGAR_TRANSPORT_2"/>
    <property type="match status" value="1"/>
</dbReference>
<dbReference type="PANTHER" id="PTHR23508:SF10">
    <property type="entry name" value="CARBOXYLIC ACID TRANSPORTER PROTEIN HOMOLOG"/>
    <property type="match status" value="1"/>
</dbReference>
<accession>A0AAD0RTH8</accession>
<dbReference type="InterPro" id="IPR020846">
    <property type="entry name" value="MFS_dom"/>
</dbReference>
<comment type="subcellular location">
    <subcellularLocation>
        <location evidence="1">Membrane</location>
        <topology evidence="1">Multi-pass membrane protein</topology>
    </subcellularLocation>
</comment>
<organism evidence="7 8">
    <name type="scientific">Chromobacterium rhizoryzae</name>
    <dbReference type="NCBI Taxonomy" id="1778675"/>
    <lineage>
        <taxon>Bacteria</taxon>
        <taxon>Pseudomonadati</taxon>
        <taxon>Pseudomonadota</taxon>
        <taxon>Betaproteobacteria</taxon>
        <taxon>Neisseriales</taxon>
        <taxon>Chromobacteriaceae</taxon>
        <taxon>Chromobacterium</taxon>
    </lineage>
</organism>
<feature type="transmembrane region" description="Helical" evidence="5">
    <location>
        <begin position="359"/>
        <end position="385"/>
    </location>
</feature>
<dbReference type="KEGG" id="crz:D1345_11540"/>
<feature type="transmembrane region" description="Helical" evidence="5">
    <location>
        <begin position="424"/>
        <end position="442"/>
    </location>
</feature>
<feature type="transmembrane region" description="Helical" evidence="5">
    <location>
        <begin position="120"/>
        <end position="142"/>
    </location>
</feature>
<keyword evidence="3 5" id="KW-1133">Transmembrane helix</keyword>
<dbReference type="InterPro" id="IPR005829">
    <property type="entry name" value="Sugar_transporter_CS"/>
</dbReference>
<dbReference type="CDD" id="cd17365">
    <property type="entry name" value="MFS_PcaK_like"/>
    <property type="match status" value="1"/>
</dbReference>
<dbReference type="GO" id="GO:0005886">
    <property type="term" value="C:plasma membrane"/>
    <property type="evidence" value="ECO:0007669"/>
    <property type="project" value="TreeGrafter"/>
</dbReference>
<dbReference type="GO" id="GO:0046943">
    <property type="term" value="F:carboxylic acid transmembrane transporter activity"/>
    <property type="evidence" value="ECO:0007669"/>
    <property type="project" value="TreeGrafter"/>
</dbReference>
<dbReference type="PROSITE" id="PS00216">
    <property type="entry name" value="SUGAR_TRANSPORT_1"/>
    <property type="match status" value="1"/>
</dbReference>
<dbReference type="PROSITE" id="PS50850">
    <property type="entry name" value="MFS"/>
    <property type="match status" value="1"/>
</dbReference>
<dbReference type="InterPro" id="IPR011701">
    <property type="entry name" value="MFS"/>
</dbReference>
<dbReference type="PANTHER" id="PTHR23508">
    <property type="entry name" value="CARBOXYLIC ACID TRANSPORTER PROTEIN HOMOLOG"/>
    <property type="match status" value="1"/>
</dbReference>
<dbReference type="EMBL" id="CP031968">
    <property type="protein sequence ID" value="AXT46786.1"/>
    <property type="molecule type" value="Genomic_DNA"/>
</dbReference>
<dbReference type="InterPro" id="IPR036259">
    <property type="entry name" value="MFS_trans_sf"/>
</dbReference>
<feature type="transmembrane region" description="Helical" evidence="5">
    <location>
        <begin position="66"/>
        <end position="84"/>
    </location>
</feature>
<feature type="transmembrane region" description="Helical" evidence="5">
    <location>
        <begin position="184"/>
        <end position="204"/>
    </location>
</feature>
<dbReference type="SUPFAM" id="SSF103473">
    <property type="entry name" value="MFS general substrate transporter"/>
    <property type="match status" value="1"/>
</dbReference>
<evidence type="ECO:0000256" key="1">
    <source>
        <dbReference type="ARBA" id="ARBA00004141"/>
    </source>
</evidence>
<keyword evidence="4 5" id="KW-0472">Membrane</keyword>
<dbReference type="AlphaFoldDB" id="A0AAD0RTH8"/>
<keyword evidence="2 5" id="KW-0812">Transmembrane</keyword>
<sequence length="455" mass="48383">MRRENAAMPATLDVDRFIDQNRLGPFHAVLLTLCFLVMFADGYDLAALSYIAPALMEQWGLSKPQLGQALSAALFGLAGGAMLGGPLADRLGRKPAVIASTLLFGVGSLLTAAADSLSTLTVYRLLTGIGLGAALPNTITLLSEYSPARRRALLVSSMLCGFPLGAGAGGLCAGWLIPSYGWRAPLWLGGVFPLLLALALYRWLPESVRYLVARRRSVADIRQRLRRLAATPELERAAAFRLGGPSEDAPRDGLRAVLSRPLAAGTLLLWLSCFMSMLIYYLVVNWMPLLLKEAGLSLSRFAWISALFPLGGGVGSILLGWWMGRAEPHRLLAANFVASGMLAWAIGAAVAQGEQGGQLGLLVFCMGFASGGGQSALASLSAAFYPTHCRASGVGGMYGVGRGGAIFGVLAGAELMRQQARPDWIFNALLLPAIIIAISLLLKRRRYAPSLTREI</sequence>
<feature type="transmembrane region" description="Helical" evidence="5">
    <location>
        <begin position="392"/>
        <end position="412"/>
    </location>
</feature>
<dbReference type="Pfam" id="PF07690">
    <property type="entry name" value="MFS_1"/>
    <property type="match status" value="1"/>
</dbReference>
<reference evidence="7 8" key="1">
    <citation type="submission" date="2018-08" db="EMBL/GenBank/DDBJ databases">
        <title>Complete genome sequence of JP2-74.</title>
        <authorList>
            <person name="Wu L."/>
        </authorList>
    </citation>
    <scope>NUCLEOTIDE SEQUENCE [LARGE SCALE GENOMIC DNA]</scope>
    <source>
        <strain evidence="7 8">JP2-74</strain>
    </source>
</reference>
<keyword evidence="8" id="KW-1185">Reference proteome</keyword>
<name>A0AAD0RTH8_9NEIS</name>
<feature type="transmembrane region" description="Helical" evidence="5">
    <location>
        <begin position="26"/>
        <end position="46"/>
    </location>
</feature>